<feature type="region of interest" description="Disordered" evidence="1">
    <location>
        <begin position="796"/>
        <end position="821"/>
    </location>
</feature>
<feature type="region of interest" description="Disordered" evidence="1">
    <location>
        <begin position="526"/>
        <end position="559"/>
    </location>
</feature>
<reference evidence="3 4" key="1">
    <citation type="submission" date="2014-04" db="EMBL/GenBank/DDBJ databases">
        <authorList>
            <consortium name="DOE Joint Genome Institute"/>
            <person name="Kuo A."/>
            <person name="Gay G."/>
            <person name="Dore J."/>
            <person name="Kohler A."/>
            <person name="Nagy L.G."/>
            <person name="Floudas D."/>
            <person name="Copeland A."/>
            <person name="Barry K.W."/>
            <person name="Cichocki N."/>
            <person name="Veneault-Fourrey C."/>
            <person name="LaButti K."/>
            <person name="Lindquist E.A."/>
            <person name="Lipzen A."/>
            <person name="Lundell T."/>
            <person name="Morin E."/>
            <person name="Murat C."/>
            <person name="Sun H."/>
            <person name="Tunlid A."/>
            <person name="Henrissat B."/>
            <person name="Grigoriev I.V."/>
            <person name="Hibbett D.S."/>
            <person name="Martin F."/>
            <person name="Nordberg H.P."/>
            <person name="Cantor M.N."/>
            <person name="Hua S.X."/>
        </authorList>
    </citation>
    <scope>NUCLEOTIDE SEQUENCE [LARGE SCALE GENOMIC DNA]</scope>
    <source>
        <strain evidence="4">h7</strain>
    </source>
</reference>
<gene>
    <name evidence="3" type="ORF">M413DRAFT_447124</name>
</gene>
<keyword evidence="2" id="KW-0812">Transmembrane</keyword>
<protein>
    <submittedName>
        <fullName evidence="3">Uncharacterized protein</fullName>
    </submittedName>
</protein>
<feature type="compositionally biased region" description="Basic and acidic residues" evidence="1">
    <location>
        <begin position="695"/>
        <end position="704"/>
    </location>
</feature>
<dbReference type="STRING" id="686832.A0A0C3BSM7"/>
<evidence type="ECO:0000313" key="4">
    <source>
        <dbReference type="Proteomes" id="UP000053424"/>
    </source>
</evidence>
<name>A0A0C3BSM7_HEBCY</name>
<proteinExistence type="predicted"/>
<feature type="region of interest" description="Disordered" evidence="1">
    <location>
        <begin position="601"/>
        <end position="642"/>
    </location>
</feature>
<evidence type="ECO:0000256" key="2">
    <source>
        <dbReference type="SAM" id="Phobius"/>
    </source>
</evidence>
<feature type="compositionally biased region" description="Polar residues" evidence="1">
    <location>
        <begin position="123"/>
        <end position="133"/>
    </location>
</feature>
<reference evidence="4" key="2">
    <citation type="submission" date="2015-01" db="EMBL/GenBank/DDBJ databases">
        <title>Evolutionary Origins and Diversification of the Mycorrhizal Mutualists.</title>
        <authorList>
            <consortium name="DOE Joint Genome Institute"/>
            <consortium name="Mycorrhizal Genomics Consortium"/>
            <person name="Kohler A."/>
            <person name="Kuo A."/>
            <person name="Nagy L.G."/>
            <person name="Floudas D."/>
            <person name="Copeland A."/>
            <person name="Barry K.W."/>
            <person name="Cichocki N."/>
            <person name="Veneault-Fourrey C."/>
            <person name="LaButti K."/>
            <person name="Lindquist E.A."/>
            <person name="Lipzen A."/>
            <person name="Lundell T."/>
            <person name="Morin E."/>
            <person name="Murat C."/>
            <person name="Riley R."/>
            <person name="Ohm R."/>
            <person name="Sun H."/>
            <person name="Tunlid A."/>
            <person name="Henrissat B."/>
            <person name="Grigoriev I.V."/>
            <person name="Hibbett D.S."/>
            <person name="Martin F."/>
        </authorList>
    </citation>
    <scope>NUCLEOTIDE SEQUENCE [LARGE SCALE GENOMIC DNA]</scope>
    <source>
        <strain evidence="4">h7</strain>
    </source>
</reference>
<evidence type="ECO:0000256" key="1">
    <source>
        <dbReference type="SAM" id="MobiDB-lite"/>
    </source>
</evidence>
<dbReference type="AlphaFoldDB" id="A0A0C3BSM7"/>
<feature type="region of interest" description="Disordered" evidence="1">
    <location>
        <begin position="350"/>
        <end position="400"/>
    </location>
</feature>
<dbReference type="EMBL" id="KN831785">
    <property type="protein sequence ID" value="KIM39660.1"/>
    <property type="molecule type" value="Genomic_DNA"/>
</dbReference>
<organism evidence="3 4">
    <name type="scientific">Hebeloma cylindrosporum</name>
    <dbReference type="NCBI Taxonomy" id="76867"/>
    <lineage>
        <taxon>Eukaryota</taxon>
        <taxon>Fungi</taxon>
        <taxon>Dikarya</taxon>
        <taxon>Basidiomycota</taxon>
        <taxon>Agaricomycotina</taxon>
        <taxon>Agaricomycetes</taxon>
        <taxon>Agaricomycetidae</taxon>
        <taxon>Agaricales</taxon>
        <taxon>Agaricineae</taxon>
        <taxon>Hymenogastraceae</taxon>
        <taxon>Hebeloma</taxon>
    </lineage>
</organism>
<feature type="region of interest" description="Disordered" evidence="1">
    <location>
        <begin position="282"/>
        <end position="318"/>
    </location>
</feature>
<feature type="compositionally biased region" description="Low complexity" evidence="1">
    <location>
        <begin position="384"/>
        <end position="400"/>
    </location>
</feature>
<feature type="transmembrane region" description="Helical" evidence="2">
    <location>
        <begin position="157"/>
        <end position="179"/>
    </location>
</feature>
<feature type="compositionally biased region" description="Polar residues" evidence="1">
    <location>
        <begin position="534"/>
        <end position="546"/>
    </location>
</feature>
<feature type="compositionally biased region" description="Low complexity" evidence="1">
    <location>
        <begin position="288"/>
        <end position="304"/>
    </location>
</feature>
<feature type="compositionally biased region" description="Gly residues" evidence="1">
    <location>
        <begin position="804"/>
        <end position="816"/>
    </location>
</feature>
<feature type="compositionally biased region" description="Pro residues" evidence="1">
    <location>
        <begin position="362"/>
        <end position="371"/>
    </location>
</feature>
<feature type="compositionally biased region" description="Low complexity" evidence="1">
    <location>
        <begin position="602"/>
        <end position="618"/>
    </location>
</feature>
<dbReference type="Proteomes" id="UP000053424">
    <property type="component" value="Unassembled WGS sequence"/>
</dbReference>
<evidence type="ECO:0000313" key="3">
    <source>
        <dbReference type="EMBL" id="KIM39660.1"/>
    </source>
</evidence>
<keyword evidence="2" id="KW-1133">Transmembrane helix</keyword>
<sequence>MAQAVFDEHPLEGYLRDAGESPLTLPGISLELEREMDPYHDLFDSAWDEEPLPNWCPQILLEFIQLLQSAVSSAHTSSASSPFIERFKYTVISSSLLAPSLPTPHPCRPPRSSSIPGKLPHSRGSSLDFSRSITPPPTSHPEPSYAPISFAAGSAAIFFSMGYPFFFLVSAVATLLLYFNLNSMTEMFKHDMTPSFNALDDLVAVNKAWECVVQEAASHLDNEDRNILSGSSSPSTPSPIRVALYSCLETTHTQCDNIRHLFSALTLPTELLQLSEMYAPPSPIKSGFTPETSTRPFSFPSPRLSSPPQPTTPENKRATWNGSYASLAYAGSPTNAISRRRDKHRTHLSDVFGGATSSAPTTPLPRTPGPSLPDVAEDDNEQQPSTSSTSTFSPLPSSFGSAALDLQRNRKSDGMEAFQIPPSNYFTTDLRTPRSARNSLFFSTISASSKFTSVQPARHPLSYSSLTHSLQGALAAKRYACSHLLALRFGDEEDEGYWEDVRSVMGLLTSALADSCSRLSEALDEVENQKLQDQHPTPETSHSTIPENDIPEVTLKDQDSYKRPSRISFAPMPSHLSRFAAHIAAISSALDDAREHLDQCVSSLKSDPMPSSSSTSSRSLRHSRSLSKLLSPNPREEPEVEAPRALQAYERLRRELGLALRECERGKERLLEIVNPPPIPSDDEDFDDLPGLGHDGSDDSDKPDPNSPSEDEAEAAALAASNTGRFPAALVNAEGGEGEGNILDDATSHLLLTTSTKHLPLPGIEEVFEADTGAKVAFSRERSRLSREERIKLAKARRESGQGLAIGPGSVSGDGDVGMEPGSVGIEKWGPGGEVVQELKDVIWKVGERRRKMADPIHPEVQDDAALAVQAVFSTLDSSTLESS</sequence>
<feature type="region of interest" description="Disordered" evidence="1">
    <location>
        <begin position="102"/>
        <end position="142"/>
    </location>
</feature>
<dbReference type="OrthoDB" id="21151at2759"/>
<feature type="region of interest" description="Disordered" evidence="1">
    <location>
        <begin position="671"/>
        <end position="721"/>
    </location>
</feature>
<accession>A0A0C3BSM7</accession>
<dbReference type="HOGENOM" id="CLU_012231_0_0_1"/>
<keyword evidence="4" id="KW-1185">Reference proteome</keyword>
<keyword evidence="2" id="KW-0472">Membrane</keyword>